<protein>
    <submittedName>
        <fullName evidence="1">Uncharacterized protein</fullName>
    </submittedName>
</protein>
<dbReference type="Proteomes" id="UP001157046">
    <property type="component" value="Unassembled WGS sequence"/>
</dbReference>
<dbReference type="EMBL" id="BSUY01000002">
    <property type="protein sequence ID" value="GMA84359.1"/>
    <property type="molecule type" value="Genomic_DNA"/>
</dbReference>
<gene>
    <name evidence="1" type="ORF">GCM10025855_38920</name>
</gene>
<reference evidence="2" key="1">
    <citation type="journal article" date="2019" name="Int. J. Syst. Evol. Microbiol.">
        <title>The Global Catalogue of Microorganisms (GCM) 10K type strain sequencing project: providing services to taxonomists for standard genome sequencing and annotation.</title>
        <authorList>
            <consortium name="The Broad Institute Genomics Platform"/>
            <consortium name="The Broad Institute Genome Sequencing Center for Infectious Disease"/>
            <person name="Wu L."/>
            <person name="Ma J."/>
        </authorList>
    </citation>
    <scope>NUCLEOTIDE SEQUENCE [LARGE SCALE GENOMIC DNA]</scope>
    <source>
        <strain evidence="2">NBRC 102030</strain>
    </source>
</reference>
<dbReference type="RefSeq" id="WP_284307923.1">
    <property type="nucleotide sequence ID" value="NZ_BSUY01000002.1"/>
</dbReference>
<organism evidence="1 2">
    <name type="scientific">Shewanella glacialipiscicola</name>
    <dbReference type="NCBI Taxonomy" id="614069"/>
    <lineage>
        <taxon>Bacteria</taxon>
        <taxon>Pseudomonadati</taxon>
        <taxon>Pseudomonadota</taxon>
        <taxon>Gammaproteobacteria</taxon>
        <taxon>Alteromonadales</taxon>
        <taxon>Shewanellaceae</taxon>
        <taxon>Shewanella</taxon>
    </lineage>
</organism>
<accession>A0ABQ6J9D0</accession>
<keyword evidence="2" id="KW-1185">Reference proteome</keyword>
<proteinExistence type="predicted"/>
<evidence type="ECO:0000313" key="1">
    <source>
        <dbReference type="EMBL" id="GMA84359.1"/>
    </source>
</evidence>
<evidence type="ECO:0000313" key="2">
    <source>
        <dbReference type="Proteomes" id="UP001157046"/>
    </source>
</evidence>
<comment type="caution">
    <text evidence="1">The sequence shown here is derived from an EMBL/GenBank/DDBJ whole genome shotgun (WGS) entry which is preliminary data.</text>
</comment>
<sequence>MNYYEKNYNPPTSSKTELVTFRCPKKLKELMDQAVKDGKYQTITALTVEAVKDKLQFDPDSDA</sequence>
<name>A0ABQ6J9D0_9GAMM</name>